<keyword evidence="1" id="KW-1133">Transmembrane helix</keyword>
<evidence type="ECO:0000256" key="1">
    <source>
        <dbReference type="SAM" id="Phobius"/>
    </source>
</evidence>
<protein>
    <submittedName>
        <fullName evidence="2">Uncharacterized protein</fullName>
    </submittedName>
</protein>
<keyword evidence="3" id="KW-1185">Reference proteome</keyword>
<feature type="transmembrane region" description="Helical" evidence="1">
    <location>
        <begin position="12"/>
        <end position="32"/>
    </location>
</feature>
<dbReference type="EMBL" id="JAMRYU010000001">
    <property type="protein sequence ID" value="MDC4238948.1"/>
    <property type="molecule type" value="Genomic_DNA"/>
</dbReference>
<proteinExistence type="predicted"/>
<dbReference type="RefSeq" id="WP_250455755.1">
    <property type="nucleotide sequence ID" value="NZ_JALDMI010000016.1"/>
</dbReference>
<gene>
    <name evidence="2" type="ORF">NE398_02030</name>
</gene>
<sequence>MKNNRISFFIKAVIYGFGWLGVVTMIGFIITSSTPYNSFQNILFIEGLLLIFIGIFS</sequence>
<dbReference type="Proteomes" id="UP001141183">
    <property type="component" value="Unassembled WGS sequence"/>
</dbReference>
<evidence type="ECO:0000313" key="2">
    <source>
        <dbReference type="EMBL" id="MDC4238948.1"/>
    </source>
</evidence>
<comment type="caution">
    <text evidence="2">The sequence shown here is derived from an EMBL/GenBank/DDBJ whole genome shotgun (WGS) entry which is preliminary data.</text>
</comment>
<dbReference type="AlphaFoldDB" id="A0A9X3XH44"/>
<reference evidence="2" key="1">
    <citation type="submission" date="2022-05" db="EMBL/GenBank/DDBJ databases">
        <title>Draft genome sequence of Clostridium tertium strain CP3 isolated from Peru.</title>
        <authorList>
            <person name="Hurtado R."/>
            <person name="Lima L."/>
            <person name="Sousa T."/>
            <person name="Jaiswal A.K."/>
            <person name="Tiwari S."/>
            <person name="Maturrano L."/>
            <person name="Brenig B."/>
            <person name="Azevedo V."/>
        </authorList>
    </citation>
    <scope>NUCLEOTIDE SEQUENCE</scope>
    <source>
        <strain evidence="2">CP3</strain>
    </source>
</reference>
<organism evidence="2 3">
    <name type="scientific">Clostridium tertium</name>
    <dbReference type="NCBI Taxonomy" id="1559"/>
    <lineage>
        <taxon>Bacteria</taxon>
        <taxon>Bacillati</taxon>
        <taxon>Bacillota</taxon>
        <taxon>Clostridia</taxon>
        <taxon>Eubacteriales</taxon>
        <taxon>Clostridiaceae</taxon>
        <taxon>Clostridium</taxon>
    </lineage>
</organism>
<evidence type="ECO:0000313" key="3">
    <source>
        <dbReference type="Proteomes" id="UP001141183"/>
    </source>
</evidence>
<name>A0A9X3XH44_9CLOT</name>
<keyword evidence="1" id="KW-0812">Transmembrane</keyword>
<accession>A0A9X3XH44</accession>
<feature type="transmembrane region" description="Helical" evidence="1">
    <location>
        <begin position="38"/>
        <end position="56"/>
    </location>
</feature>
<keyword evidence="1" id="KW-0472">Membrane</keyword>